<evidence type="ECO:0000256" key="1">
    <source>
        <dbReference type="SAM" id="Phobius"/>
    </source>
</evidence>
<gene>
    <name evidence="2" type="ORF">GCM10011335_31010</name>
</gene>
<dbReference type="RefSeq" id="WP_188852277.1">
    <property type="nucleotide sequence ID" value="NZ_BMJJ01000007.1"/>
</dbReference>
<dbReference type="Proteomes" id="UP000613160">
    <property type="component" value="Unassembled WGS sequence"/>
</dbReference>
<keyword evidence="1" id="KW-0472">Membrane</keyword>
<evidence type="ECO:0000313" key="2">
    <source>
        <dbReference type="EMBL" id="GGD25814.1"/>
    </source>
</evidence>
<dbReference type="AlphaFoldDB" id="A0A916Y107"/>
<accession>A0A916Y107</accession>
<evidence type="ECO:0000313" key="3">
    <source>
        <dbReference type="Proteomes" id="UP000613160"/>
    </source>
</evidence>
<reference evidence="2" key="1">
    <citation type="journal article" date="2014" name="Int. J. Syst. Evol. Microbiol.">
        <title>Complete genome sequence of Corynebacterium casei LMG S-19264T (=DSM 44701T), isolated from a smear-ripened cheese.</title>
        <authorList>
            <consortium name="US DOE Joint Genome Institute (JGI-PGF)"/>
            <person name="Walter F."/>
            <person name="Albersmeier A."/>
            <person name="Kalinowski J."/>
            <person name="Ruckert C."/>
        </authorList>
    </citation>
    <scope>NUCLEOTIDE SEQUENCE</scope>
    <source>
        <strain evidence="2">CGMCC 1.15493</strain>
    </source>
</reference>
<name>A0A916Y107_9HYPH</name>
<proteinExistence type="predicted"/>
<reference evidence="2" key="2">
    <citation type="submission" date="2020-09" db="EMBL/GenBank/DDBJ databases">
        <authorList>
            <person name="Sun Q."/>
            <person name="Zhou Y."/>
        </authorList>
    </citation>
    <scope>NUCLEOTIDE SEQUENCE</scope>
    <source>
        <strain evidence="2">CGMCC 1.15493</strain>
    </source>
</reference>
<sequence length="71" mass="7055">MISAAVIGAVVGLLIGIADFVVLGAAARNGGASRGGALRFIRLMSLVVFPIVGWFVGPIVATSLFPSSLGG</sequence>
<keyword evidence="1" id="KW-0812">Transmembrane</keyword>
<comment type="caution">
    <text evidence="2">The sequence shown here is derived from an EMBL/GenBank/DDBJ whole genome shotgun (WGS) entry which is preliminary data.</text>
</comment>
<organism evidence="2 3">
    <name type="scientific">Aureimonas glaciei</name>
    <dbReference type="NCBI Taxonomy" id="1776957"/>
    <lineage>
        <taxon>Bacteria</taxon>
        <taxon>Pseudomonadati</taxon>
        <taxon>Pseudomonadota</taxon>
        <taxon>Alphaproteobacteria</taxon>
        <taxon>Hyphomicrobiales</taxon>
        <taxon>Aurantimonadaceae</taxon>
        <taxon>Aureimonas</taxon>
    </lineage>
</organism>
<feature type="transmembrane region" description="Helical" evidence="1">
    <location>
        <begin position="6"/>
        <end position="28"/>
    </location>
</feature>
<keyword evidence="3" id="KW-1185">Reference proteome</keyword>
<feature type="transmembrane region" description="Helical" evidence="1">
    <location>
        <begin position="40"/>
        <end position="65"/>
    </location>
</feature>
<keyword evidence="1" id="KW-1133">Transmembrane helix</keyword>
<protein>
    <submittedName>
        <fullName evidence="2">Uncharacterized protein</fullName>
    </submittedName>
</protein>
<dbReference type="EMBL" id="BMJJ01000007">
    <property type="protein sequence ID" value="GGD25814.1"/>
    <property type="molecule type" value="Genomic_DNA"/>
</dbReference>